<dbReference type="RefSeq" id="WP_161431077.1">
    <property type="nucleotide sequence ID" value="NZ_WUTT01000001.1"/>
</dbReference>
<evidence type="ECO:0000313" key="2">
    <source>
        <dbReference type="EMBL" id="NAW33799.1"/>
    </source>
</evidence>
<organism evidence="2 3">
    <name type="scientific">Halomonas alimentaria</name>
    <dbReference type="NCBI Taxonomy" id="147248"/>
    <lineage>
        <taxon>Bacteria</taxon>
        <taxon>Pseudomonadati</taxon>
        <taxon>Pseudomonadota</taxon>
        <taxon>Gammaproteobacteria</taxon>
        <taxon>Oceanospirillales</taxon>
        <taxon>Halomonadaceae</taxon>
        <taxon>Halomonas</taxon>
    </lineage>
</organism>
<accession>A0A7X5ANX6</accession>
<dbReference type="InterPro" id="IPR036182">
    <property type="entry name" value="PCuAC_sf"/>
</dbReference>
<dbReference type="Proteomes" id="UP000487929">
    <property type="component" value="Unassembled WGS sequence"/>
</dbReference>
<proteinExistence type="predicted"/>
<sequence length="171" mass="17916">MLPRFSLSWRGPLLALVAGLASSAALADTLSVEGAHVRAVPPVSTTTAAFMQLHNAGDADRALVAASTPAARVAELHNHVDVDGVMQMRQVEMIPVPSGEGAQLAPGGYHLMLIDLVEPLHEGDEVALSLTFDDGQTLEVAAPVRRIETMGHGMSEEMPEGKAEGMSHAGH</sequence>
<comment type="caution">
    <text evidence="2">The sequence shown here is derived from an EMBL/GenBank/DDBJ whole genome shotgun (WGS) entry which is preliminary data.</text>
</comment>
<name>A0A7X5ANX6_9GAMM</name>
<reference evidence="2 3" key="1">
    <citation type="submission" date="2019-12" db="EMBL/GenBank/DDBJ databases">
        <title>Draft genome sequencing of Halomonas alimentaria DSM 15356.</title>
        <authorList>
            <person name="Pandiyan K."/>
            <person name="Kushwaha P."/>
            <person name="Gowdham M."/>
            <person name="Chakdar H."/>
            <person name="Singh A."/>
            <person name="Kumar M."/>
            <person name="Saxena A.K."/>
        </authorList>
    </citation>
    <scope>NUCLEOTIDE SEQUENCE [LARGE SCALE GENOMIC DNA]</scope>
    <source>
        <strain evidence="2 3">DSM 15356</strain>
    </source>
</reference>
<feature type="chain" id="PRO_5031396507" evidence="1">
    <location>
        <begin position="28"/>
        <end position="171"/>
    </location>
</feature>
<dbReference type="EMBL" id="WUTT01000001">
    <property type="protein sequence ID" value="NAW33799.1"/>
    <property type="molecule type" value="Genomic_DNA"/>
</dbReference>
<dbReference type="SUPFAM" id="SSF110087">
    <property type="entry name" value="DR1885-like metal-binding protein"/>
    <property type="match status" value="1"/>
</dbReference>
<gene>
    <name evidence="2" type="ORF">GRB96_05110</name>
</gene>
<dbReference type="InterPro" id="IPR007410">
    <property type="entry name" value="LpqE-like"/>
</dbReference>
<dbReference type="PANTHER" id="PTHR36302">
    <property type="entry name" value="BLR7088 PROTEIN"/>
    <property type="match status" value="1"/>
</dbReference>
<evidence type="ECO:0000313" key="3">
    <source>
        <dbReference type="Proteomes" id="UP000487929"/>
    </source>
</evidence>
<dbReference type="Pfam" id="PF04314">
    <property type="entry name" value="PCuAC"/>
    <property type="match status" value="1"/>
</dbReference>
<dbReference type="AlphaFoldDB" id="A0A7X5ANX6"/>
<dbReference type="OrthoDB" id="9796962at2"/>
<protein>
    <submittedName>
        <fullName evidence="2">Copper chaperone PCu(A)C</fullName>
    </submittedName>
</protein>
<feature type="signal peptide" evidence="1">
    <location>
        <begin position="1"/>
        <end position="27"/>
    </location>
</feature>
<keyword evidence="1" id="KW-0732">Signal</keyword>
<keyword evidence="3" id="KW-1185">Reference proteome</keyword>
<dbReference type="InterPro" id="IPR058248">
    <property type="entry name" value="Lxx211020-like"/>
</dbReference>
<dbReference type="PANTHER" id="PTHR36302:SF1">
    <property type="entry name" value="COPPER CHAPERONE PCU(A)C"/>
    <property type="match status" value="1"/>
</dbReference>
<dbReference type="Gene3D" id="2.60.40.1890">
    <property type="entry name" value="PCu(A)C copper chaperone"/>
    <property type="match status" value="1"/>
</dbReference>
<evidence type="ECO:0000256" key="1">
    <source>
        <dbReference type="SAM" id="SignalP"/>
    </source>
</evidence>